<evidence type="ECO:0000313" key="3">
    <source>
        <dbReference type="EMBL" id="PIA24966.1"/>
    </source>
</evidence>
<keyword evidence="4" id="KW-1185">Reference proteome</keyword>
<evidence type="ECO:0000259" key="2">
    <source>
        <dbReference type="Pfam" id="PF04782"/>
    </source>
</evidence>
<reference evidence="3 4" key="1">
    <citation type="submission" date="2017-09" db="EMBL/GenBank/DDBJ databases">
        <title>WGS assembly of Aquilegia coerulea Goldsmith.</title>
        <authorList>
            <person name="Hodges S."/>
            <person name="Kramer E."/>
            <person name="Nordborg M."/>
            <person name="Tomkins J."/>
            <person name="Borevitz J."/>
            <person name="Derieg N."/>
            <person name="Yan J."/>
            <person name="Mihaltcheva S."/>
            <person name="Hayes R.D."/>
            <person name="Rokhsar D."/>
        </authorList>
    </citation>
    <scope>NUCLEOTIDE SEQUENCE [LARGE SCALE GENOMIC DNA]</scope>
    <source>
        <strain evidence="4">cv. Goldsmith</strain>
    </source>
</reference>
<dbReference type="Pfam" id="PF04782">
    <property type="entry name" value="DUF632"/>
    <property type="match status" value="1"/>
</dbReference>
<dbReference type="STRING" id="218851.A0A2G5C107"/>
<dbReference type="Proteomes" id="UP000230069">
    <property type="component" value="Unassembled WGS sequence"/>
</dbReference>
<dbReference type="AlphaFoldDB" id="A0A2G5C107"/>
<dbReference type="EMBL" id="KZ305149">
    <property type="protein sequence ID" value="PIA24966.1"/>
    <property type="molecule type" value="Genomic_DNA"/>
</dbReference>
<gene>
    <name evidence="3" type="ORF">AQUCO_13600006v1</name>
</gene>
<keyword evidence="1" id="KW-0175">Coiled coil</keyword>
<dbReference type="PANTHER" id="PTHR21450:SF21">
    <property type="entry name" value="REDUCTASE SUBUNIT C, PUTATIVE (DUF630 AND DUF632)-RELATED"/>
    <property type="match status" value="1"/>
</dbReference>
<organism evidence="3 4">
    <name type="scientific">Aquilegia coerulea</name>
    <name type="common">Rocky mountain columbine</name>
    <dbReference type="NCBI Taxonomy" id="218851"/>
    <lineage>
        <taxon>Eukaryota</taxon>
        <taxon>Viridiplantae</taxon>
        <taxon>Streptophyta</taxon>
        <taxon>Embryophyta</taxon>
        <taxon>Tracheophyta</taxon>
        <taxon>Spermatophyta</taxon>
        <taxon>Magnoliopsida</taxon>
        <taxon>Ranunculales</taxon>
        <taxon>Ranunculaceae</taxon>
        <taxon>Thalictroideae</taxon>
        <taxon>Aquilegia</taxon>
    </lineage>
</organism>
<dbReference type="InterPro" id="IPR006867">
    <property type="entry name" value="DUF632"/>
</dbReference>
<evidence type="ECO:0000313" key="4">
    <source>
        <dbReference type="Proteomes" id="UP000230069"/>
    </source>
</evidence>
<proteinExistence type="predicted"/>
<name>A0A2G5C107_AQUCA</name>
<accession>A0A2G5C107</accession>
<dbReference type="PANTHER" id="PTHR21450">
    <property type="entry name" value="PROTEIN ALTERED PHOSPHATE STARVATION RESPONSE 1"/>
    <property type="match status" value="1"/>
</dbReference>
<feature type="domain" description="DUF632" evidence="2">
    <location>
        <begin position="2"/>
        <end position="94"/>
    </location>
</feature>
<protein>
    <recommendedName>
        <fullName evidence="2">DUF632 domain-containing protein</fullName>
    </recommendedName>
</protein>
<dbReference type="InParanoid" id="A0A2G5C107"/>
<sequence>MEPTPDYHRQFTVQLETEVTGWYNSFCNLLKSQREYVQVLNRWVQLTDWLVDGQQESNFLSIVQHLCEHWQFGMDHLPDKVAADAIKSFLFVIHSIVLQQADELLLQKKSERLEKKLQREIDLLNEMEKKFESNATGDEKTKYLSSVQLSRSMTLKNLRTSLPNVFQALTVFWSMCAQAV</sequence>
<feature type="coiled-coil region" evidence="1">
    <location>
        <begin position="107"/>
        <end position="134"/>
    </location>
</feature>
<evidence type="ECO:0000256" key="1">
    <source>
        <dbReference type="SAM" id="Coils"/>
    </source>
</evidence>
<dbReference type="OrthoDB" id="1919226at2759"/>